<evidence type="ECO:0000313" key="4">
    <source>
        <dbReference type="EMBL" id="KON85965.1"/>
    </source>
</evidence>
<evidence type="ECO:0000259" key="2">
    <source>
        <dbReference type="Pfam" id="PF00535"/>
    </source>
</evidence>
<dbReference type="RefSeq" id="WP_053433327.1">
    <property type="nucleotide sequence ID" value="NZ_LGUF01000007.1"/>
</dbReference>
<dbReference type="OrthoDB" id="396512at2"/>
<keyword evidence="1" id="KW-0808">Transferase</keyword>
<dbReference type="PANTHER" id="PTHR43685">
    <property type="entry name" value="GLYCOSYLTRANSFERASE"/>
    <property type="match status" value="1"/>
</dbReference>
<dbReference type="InterPro" id="IPR029044">
    <property type="entry name" value="Nucleotide-diphossugar_trans"/>
</dbReference>
<evidence type="ECO:0000313" key="5">
    <source>
        <dbReference type="Proteomes" id="UP000037109"/>
    </source>
</evidence>
<dbReference type="InterPro" id="IPR027791">
    <property type="entry name" value="Galactosyl_T_C"/>
</dbReference>
<dbReference type="Pfam" id="PF02709">
    <property type="entry name" value="Glyco_transf_7C"/>
    <property type="match status" value="1"/>
</dbReference>
<evidence type="ECO:0000259" key="3">
    <source>
        <dbReference type="Pfam" id="PF02709"/>
    </source>
</evidence>
<dbReference type="PATRIC" id="fig|1459.3.peg.711"/>
<proteinExistence type="predicted"/>
<feature type="domain" description="Galactosyltransferase C-terminal" evidence="3">
    <location>
        <begin position="214"/>
        <end position="270"/>
    </location>
</feature>
<dbReference type="GO" id="GO:0016740">
    <property type="term" value="F:transferase activity"/>
    <property type="evidence" value="ECO:0007669"/>
    <property type="project" value="UniProtKB-KW"/>
</dbReference>
<reference evidence="5" key="1">
    <citation type="submission" date="2015-07" db="EMBL/GenBank/DDBJ databases">
        <title>Fjat-10036 dsm4.</title>
        <authorList>
            <person name="Liu B."/>
            <person name="Wang J."/>
            <person name="Zhu Y."/>
            <person name="Liu G."/>
            <person name="Chen Q."/>
            <person name="Chen Z."/>
            <person name="Lan J."/>
            <person name="Che J."/>
            <person name="Ge C."/>
            <person name="Shi H."/>
            <person name="Pan Z."/>
            <person name="Liu X."/>
        </authorList>
    </citation>
    <scope>NUCLEOTIDE SEQUENCE [LARGE SCALE GENOMIC DNA]</scope>
    <source>
        <strain evidence="5">DSM 4</strain>
    </source>
</reference>
<dbReference type="Pfam" id="PF00535">
    <property type="entry name" value="Glycos_transf_2"/>
    <property type="match status" value="1"/>
</dbReference>
<comment type="caution">
    <text evidence="4">The sequence shown here is derived from an EMBL/GenBank/DDBJ whole genome shotgun (WGS) entry which is preliminary data.</text>
</comment>
<dbReference type="EMBL" id="LGUF01000007">
    <property type="protein sequence ID" value="KON85965.1"/>
    <property type="molecule type" value="Genomic_DNA"/>
</dbReference>
<dbReference type="InterPro" id="IPR001173">
    <property type="entry name" value="Glyco_trans_2-like"/>
</dbReference>
<dbReference type="SUPFAM" id="SSF53448">
    <property type="entry name" value="Nucleotide-diphospho-sugar transferases"/>
    <property type="match status" value="1"/>
</dbReference>
<evidence type="ECO:0000256" key="1">
    <source>
        <dbReference type="ARBA" id="ARBA00022679"/>
    </source>
</evidence>
<feature type="domain" description="Glycosyltransferase 2-like" evidence="2">
    <location>
        <begin position="6"/>
        <end position="146"/>
    </location>
</feature>
<name>A0A0M0G7V6_SPOGL</name>
<dbReference type="PANTHER" id="PTHR43685:SF3">
    <property type="entry name" value="SLR2126 PROTEIN"/>
    <property type="match status" value="1"/>
</dbReference>
<dbReference type="STRING" id="1459.AF332_03500"/>
<dbReference type="CDD" id="cd00761">
    <property type="entry name" value="Glyco_tranf_GTA_type"/>
    <property type="match status" value="1"/>
</dbReference>
<accession>A0A0M0G7V6</accession>
<gene>
    <name evidence="4" type="ORF">AF332_03500</name>
</gene>
<organism evidence="4 5">
    <name type="scientific">Sporosarcina globispora</name>
    <name type="common">Bacillus globisporus</name>
    <dbReference type="NCBI Taxonomy" id="1459"/>
    <lineage>
        <taxon>Bacteria</taxon>
        <taxon>Bacillati</taxon>
        <taxon>Bacillota</taxon>
        <taxon>Bacilli</taxon>
        <taxon>Bacillales</taxon>
        <taxon>Caryophanaceae</taxon>
        <taxon>Sporosarcina</taxon>
    </lineage>
</organism>
<dbReference type="Proteomes" id="UP000037109">
    <property type="component" value="Unassembled WGS sequence"/>
</dbReference>
<dbReference type="InterPro" id="IPR050834">
    <property type="entry name" value="Glycosyltransf_2"/>
</dbReference>
<dbReference type="AlphaFoldDB" id="A0A0M0G7V6"/>
<protein>
    <recommendedName>
        <fullName evidence="6">Glycosyltransferase 2-like domain-containing protein</fullName>
    </recommendedName>
</protein>
<sequence length="407" mass="47872">MHYEVSIIIPTYNRYPLNLLSLQALEKQEFDLSKMEVILIDDMSTDDTHLLEKYQPPYRFKYIRHEHNSGLAKTRNTGIKNAKGKILIFMDAEIIVDPQFVQCHYKKHLENQNAIVTGGNILSFYSTLFPTFNDFQISELSYLLNKRKMFKETLRERVQKDIRDASSLIKSLSEPIQFVSSEDIRNINLLNDFSIPKESGWFNKVITDVTSFDDCQIPWLLCLGLNHSVKKEFVERVEPYDENFKAYGLEDYEFGYRLFKAGGRFIADPNITIYHQEHPAKRERATDECENLVQFIEKHPEIGVAIYSISYINKQDFPFMNNVLKEHKFLCQHFPNMYNHFKTALFRMLHQIPLQKSTNKTPKKLLRKSGIKRGSKWKAEIFSERDIIEANGMYPHLIQLFDMLAKK</sequence>
<keyword evidence="5" id="KW-1185">Reference proteome</keyword>
<dbReference type="Gene3D" id="3.90.550.10">
    <property type="entry name" value="Spore Coat Polysaccharide Biosynthesis Protein SpsA, Chain A"/>
    <property type="match status" value="1"/>
</dbReference>
<evidence type="ECO:0008006" key="6">
    <source>
        <dbReference type="Google" id="ProtNLM"/>
    </source>
</evidence>